<keyword evidence="9" id="KW-1133">Transmembrane helix</keyword>
<organism evidence="12 13">
    <name type="scientific">Granulicella cerasi</name>
    <dbReference type="NCBI Taxonomy" id="741063"/>
    <lineage>
        <taxon>Bacteria</taxon>
        <taxon>Pseudomonadati</taxon>
        <taxon>Acidobacteriota</taxon>
        <taxon>Terriglobia</taxon>
        <taxon>Terriglobales</taxon>
        <taxon>Acidobacteriaceae</taxon>
        <taxon>Granulicella</taxon>
    </lineage>
</organism>
<evidence type="ECO:0000313" key="12">
    <source>
        <dbReference type="EMBL" id="MFC6645896.1"/>
    </source>
</evidence>
<evidence type="ECO:0000256" key="6">
    <source>
        <dbReference type="ARBA" id="ARBA00022777"/>
    </source>
</evidence>
<feature type="transmembrane region" description="Helical" evidence="9">
    <location>
        <begin position="76"/>
        <end position="96"/>
    </location>
</feature>
<name>A0ABW1ZB04_9BACT</name>
<dbReference type="InterPro" id="IPR004358">
    <property type="entry name" value="Sig_transdc_His_kin-like_C"/>
</dbReference>
<feature type="transmembrane region" description="Helical" evidence="9">
    <location>
        <begin position="37"/>
        <end position="64"/>
    </location>
</feature>
<accession>A0ABW1ZB04</accession>
<keyword evidence="4" id="KW-0808">Transferase</keyword>
<evidence type="ECO:0000256" key="4">
    <source>
        <dbReference type="ARBA" id="ARBA00022679"/>
    </source>
</evidence>
<evidence type="ECO:0000256" key="9">
    <source>
        <dbReference type="PROSITE-ProRule" id="PRU00244"/>
    </source>
</evidence>
<keyword evidence="5" id="KW-0547">Nucleotide-binding</keyword>
<feature type="transmembrane region" description="Helical" evidence="9">
    <location>
        <begin position="213"/>
        <end position="233"/>
    </location>
</feature>
<comment type="catalytic activity">
    <reaction evidence="1">
        <text>ATP + protein L-histidine = ADP + protein N-phospho-L-histidine.</text>
        <dbReference type="EC" id="2.7.13.3"/>
    </reaction>
</comment>
<evidence type="ECO:0000256" key="2">
    <source>
        <dbReference type="ARBA" id="ARBA00012438"/>
    </source>
</evidence>
<evidence type="ECO:0000313" key="13">
    <source>
        <dbReference type="Proteomes" id="UP001596391"/>
    </source>
</evidence>
<dbReference type="InterPro" id="IPR005330">
    <property type="entry name" value="MHYT_dom"/>
</dbReference>
<evidence type="ECO:0000256" key="1">
    <source>
        <dbReference type="ARBA" id="ARBA00000085"/>
    </source>
</evidence>
<evidence type="ECO:0000259" key="11">
    <source>
        <dbReference type="PROSITE" id="PS50924"/>
    </source>
</evidence>
<protein>
    <recommendedName>
        <fullName evidence="2">histidine kinase</fullName>
        <ecNumber evidence="2">2.7.13.3</ecNumber>
    </recommendedName>
</protein>
<gene>
    <name evidence="12" type="ORF">ACFQBQ_09965</name>
</gene>
<dbReference type="SMART" id="SM00388">
    <property type="entry name" value="HisKA"/>
    <property type="match status" value="1"/>
</dbReference>
<keyword evidence="9" id="KW-0812">Transmembrane</keyword>
<feature type="transmembrane region" description="Helical" evidence="9">
    <location>
        <begin position="172"/>
        <end position="193"/>
    </location>
</feature>
<dbReference type="Pfam" id="PF03707">
    <property type="entry name" value="MHYT"/>
    <property type="match status" value="3"/>
</dbReference>
<dbReference type="PROSITE" id="PS50109">
    <property type="entry name" value="HIS_KIN"/>
    <property type="match status" value="1"/>
</dbReference>
<dbReference type="SMART" id="SM00387">
    <property type="entry name" value="HATPase_c"/>
    <property type="match status" value="1"/>
</dbReference>
<dbReference type="PROSITE" id="PS50924">
    <property type="entry name" value="MHYT"/>
    <property type="match status" value="1"/>
</dbReference>
<sequence>MLGYYDWWTISLSYAIAALSGFAAFESVRHARSSQRTTLWILASGLVLGLGIWSMHFVGMLAWVPPFPLYYSVSRTLVSMVASIIASIVAMSLAIGPKRPSKIRLALGSIFVATGICCMHYIGMSAVRFSLPEMWMTSWLIASCVIALAASLTALLLLHWSSRADFDMRHQVAGALVIGLAICGMHYSGMQAMMLEPGTVSLYFPGDASGATLARIGVGNALIFTFLLLVVSYQDRLRLLNLAHDAQINAQEATRVAGQLSAAGRIAASVAHEVNNPLEAVTNLIYLAELSEISPDAASYLQQAQAELRRVAEITTHTLKFYRQPQAAAPASLPELVESVLVLFGKELQRRRITVGKRWSPELPDVECRAGEIRQVIANLVENAMDVMPRGGMLAVSMETKGEFVEVIVTDTGDGIPGEVREKLFEPFFTTKGVGGTGLGLSISAEILERHGGILKFDTRTEAPNQGTTFRILLPIRAAERLNPNAIA</sequence>
<keyword evidence="13" id="KW-1185">Reference proteome</keyword>
<feature type="domain" description="Histidine kinase" evidence="10">
    <location>
        <begin position="269"/>
        <end position="478"/>
    </location>
</feature>
<dbReference type="CDD" id="cd00075">
    <property type="entry name" value="HATPase"/>
    <property type="match status" value="1"/>
</dbReference>
<dbReference type="EMBL" id="JBHSWI010000001">
    <property type="protein sequence ID" value="MFC6645896.1"/>
    <property type="molecule type" value="Genomic_DNA"/>
</dbReference>
<dbReference type="Proteomes" id="UP001596391">
    <property type="component" value="Unassembled WGS sequence"/>
</dbReference>
<keyword evidence="8" id="KW-0902">Two-component regulatory system</keyword>
<reference evidence="13" key="1">
    <citation type="journal article" date="2019" name="Int. J. Syst. Evol. Microbiol.">
        <title>The Global Catalogue of Microorganisms (GCM) 10K type strain sequencing project: providing services to taxonomists for standard genome sequencing and annotation.</title>
        <authorList>
            <consortium name="The Broad Institute Genomics Platform"/>
            <consortium name="The Broad Institute Genome Sequencing Center for Infectious Disease"/>
            <person name="Wu L."/>
            <person name="Ma J."/>
        </authorList>
    </citation>
    <scope>NUCLEOTIDE SEQUENCE [LARGE SCALE GENOMIC DNA]</scope>
    <source>
        <strain evidence="13">CGMCC 1.16026</strain>
    </source>
</reference>
<evidence type="ECO:0000259" key="10">
    <source>
        <dbReference type="PROSITE" id="PS50109"/>
    </source>
</evidence>
<feature type="transmembrane region" description="Helical" evidence="9">
    <location>
        <begin position="6"/>
        <end position="25"/>
    </location>
</feature>
<feature type="domain" description="MHYT" evidence="11">
    <location>
        <begin position="5"/>
        <end position="196"/>
    </location>
</feature>
<evidence type="ECO:0000256" key="5">
    <source>
        <dbReference type="ARBA" id="ARBA00022741"/>
    </source>
</evidence>
<keyword evidence="6" id="KW-0418">Kinase</keyword>
<dbReference type="Gene3D" id="1.10.287.130">
    <property type="match status" value="1"/>
</dbReference>
<dbReference type="Pfam" id="PF02518">
    <property type="entry name" value="HATPase_c"/>
    <property type="match status" value="1"/>
</dbReference>
<dbReference type="InterPro" id="IPR003661">
    <property type="entry name" value="HisK_dim/P_dom"/>
</dbReference>
<dbReference type="InterPro" id="IPR005467">
    <property type="entry name" value="His_kinase_dom"/>
</dbReference>
<evidence type="ECO:0000256" key="8">
    <source>
        <dbReference type="ARBA" id="ARBA00023012"/>
    </source>
</evidence>
<dbReference type="RefSeq" id="WP_263369606.1">
    <property type="nucleotide sequence ID" value="NZ_JAGSYD010000001.1"/>
</dbReference>
<dbReference type="EC" id="2.7.13.3" evidence="2"/>
<feature type="transmembrane region" description="Helical" evidence="9">
    <location>
        <begin position="103"/>
        <end position="122"/>
    </location>
</feature>
<evidence type="ECO:0000256" key="7">
    <source>
        <dbReference type="ARBA" id="ARBA00022840"/>
    </source>
</evidence>
<keyword evidence="9" id="KW-0472">Membrane</keyword>
<dbReference type="PRINTS" id="PR00344">
    <property type="entry name" value="BCTRLSENSOR"/>
</dbReference>
<keyword evidence="3" id="KW-0597">Phosphoprotein</keyword>
<evidence type="ECO:0000256" key="3">
    <source>
        <dbReference type="ARBA" id="ARBA00022553"/>
    </source>
</evidence>
<feature type="transmembrane region" description="Helical" evidence="9">
    <location>
        <begin position="134"/>
        <end position="160"/>
    </location>
</feature>
<dbReference type="PANTHER" id="PTHR43065:SF10">
    <property type="entry name" value="PEROXIDE STRESS-ACTIVATED HISTIDINE KINASE MAK3"/>
    <property type="match status" value="1"/>
</dbReference>
<dbReference type="InterPro" id="IPR003594">
    <property type="entry name" value="HATPase_dom"/>
</dbReference>
<proteinExistence type="predicted"/>
<dbReference type="Gene3D" id="3.30.565.10">
    <property type="entry name" value="Histidine kinase-like ATPase, C-terminal domain"/>
    <property type="match status" value="1"/>
</dbReference>
<dbReference type="CDD" id="cd00082">
    <property type="entry name" value="HisKA"/>
    <property type="match status" value="1"/>
</dbReference>
<comment type="caution">
    <text evidence="12">The sequence shown here is derived from an EMBL/GenBank/DDBJ whole genome shotgun (WGS) entry which is preliminary data.</text>
</comment>
<dbReference type="InterPro" id="IPR036097">
    <property type="entry name" value="HisK_dim/P_sf"/>
</dbReference>
<dbReference type="SUPFAM" id="SSF55874">
    <property type="entry name" value="ATPase domain of HSP90 chaperone/DNA topoisomerase II/histidine kinase"/>
    <property type="match status" value="1"/>
</dbReference>
<dbReference type="InterPro" id="IPR036890">
    <property type="entry name" value="HATPase_C_sf"/>
</dbReference>
<keyword evidence="7" id="KW-0067">ATP-binding</keyword>
<dbReference type="PANTHER" id="PTHR43065">
    <property type="entry name" value="SENSOR HISTIDINE KINASE"/>
    <property type="match status" value="1"/>
</dbReference>
<dbReference type="SUPFAM" id="SSF47384">
    <property type="entry name" value="Homodimeric domain of signal transducing histidine kinase"/>
    <property type="match status" value="1"/>
</dbReference>